<evidence type="ECO:0000313" key="1">
    <source>
        <dbReference type="EMBL" id="MBW29349.1"/>
    </source>
</evidence>
<name>A0A2M3ZLE2_9DIPT</name>
<protein>
    <submittedName>
        <fullName evidence="1">Uncharacterized protein</fullName>
    </submittedName>
</protein>
<accession>A0A2M3ZLE2</accession>
<proteinExistence type="predicted"/>
<reference evidence="1" key="1">
    <citation type="submission" date="2018-01" db="EMBL/GenBank/DDBJ databases">
        <title>An insight into the sialome of Amazonian anophelines.</title>
        <authorList>
            <person name="Ribeiro J.M."/>
            <person name="Scarpassa V."/>
            <person name="Calvo E."/>
        </authorList>
    </citation>
    <scope>NUCLEOTIDE SEQUENCE</scope>
    <source>
        <tissue evidence="1">Salivary glands</tissue>
    </source>
</reference>
<dbReference type="EMBL" id="GGFM01008598">
    <property type="protein sequence ID" value="MBW29349.1"/>
    <property type="molecule type" value="Transcribed_RNA"/>
</dbReference>
<sequence length="78" mass="8649">MTACSFVLTVRSGAASRPVVLPTRRHCVLPSPQAWHIFPAVHAFQRPDFPARPHAADRVLRCFHLAHDFPGSPGRAVR</sequence>
<dbReference type="AlphaFoldDB" id="A0A2M3ZLE2"/>
<organism evidence="1">
    <name type="scientific">Anopheles braziliensis</name>
    <dbReference type="NCBI Taxonomy" id="58242"/>
    <lineage>
        <taxon>Eukaryota</taxon>
        <taxon>Metazoa</taxon>
        <taxon>Ecdysozoa</taxon>
        <taxon>Arthropoda</taxon>
        <taxon>Hexapoda</taxon>
        <taxon>Insecta</taxon>
        <taxon>Pterygota</taxon>
        <taxon>Neoptera</taxon>
        <taxon>Endopterygota</taxon>
        <taxon>Diptera</taxon>
        <taxon>Nematocera</taxon>
        <taxon>Culicoidea</taxon>
        <taxon>Culicidae</taxon>
        <taxon>Anophelinae</taxon>
        <taxon>Anopheles</taxon>
    </lineage>
</organism>